<protein>
    <recommendedName>
        <fullName evidence="4">Protein of centriole 5</fullName>
    </recommendedName>
</protein>
<proteinExistence type="predicted"/>
<dbReference type="EMBL" id="CAJJDO010000020">
    <property type="protein sequence ID" value="CAD8150324.1"/>
    <property type="molecule type" value="Genomic_DNA"/>
</dbReference>
<accession>A0A8S1TFE1</accession>
<dbReference type="Proteomes" id="UP000689195">
    <property type="component" value="Unassembled WGS sequence"/>
</dbReference>
<reference evidence="2" key="1">
    <citation type="submission" date="2021-01" db="EMBL/GenBank/DDBJ databases">
        <authorList>
            <consortium name="Genoscope - CEA"/>
            <person name="William W."/>
        </authorList>
    </citation>
    <scope>NUCLEOTIDE SEQUENCE</scope>
</reference>
<gene>
    <name evidence="2" type="ORF">PPENT_87.1.T0200203</name>
</gene>
<keyword evidence="1" id="KW-0175">Coiled coil</keyword>
<comment type="caution">
    <text evidence="2">The sequence shown here is derived from an EMBL/GenBank/DDBJ whole genome shotgun (WGS) entry which is preliminary data.</text>
</comment>
<keyword evidence="3" id="KW-1185">Reference proteome</keyword>
<evidence type="ECO:0000313" key="2">
    <source>
        <dbReference type="EMBL" id="CAD8150324.1"/>
    </source>
</evidence>
<name>A0A8S1TFE1_9CILI</name>
<organism evidence="2 3">
    <name type="scientific">Paramecium pentaurelia</name>
    <dbReference type="NCBI Taxonomy" id="43138"/>
    <lineage>
        <taxon>Eukaryota</taxon>
        <taxon>Sar</taxon>
        <taxon>Alveolata</taxon>
        <taxon>Ciliophora</taxon>
        <taxon>Intramacronucleata</taxon>
        <taxon>Oligohymenophorea</taxon>
        <taxon>Peniculida</taxon>
        <taxon>Parameciidae</taxon>
        <taxon>Paramecium</taxon>
    </lineage>
</organism>
<feature type="coiled-coil region" evidence="1">
    <location>
        <begin position="72"/>
        <end position="106"/>
    </location>
</feature>
<evidence type="ECO:0000256" key="1">
    <source>
        <dbReference type="SAM" id="Coils"/>
    </source>
</evidence>
<sequence>MSTVQMKQHINFLRKAVGEIKDSTQERITEISTEVQFNPQDNKEFNDLLNEIKQDTLRKLHAFYELKVNNKTNVYQQELSNCSNNYSELQQQVLEQQEIVKEKINQNLQKREQYDKLAIRMVLNYEKLKLYKQYFNSLKQYAERKRKNRQAKFDAYQKYQLGLQTKVFYYWRSTCHKTGYQTMLITQAAKEIKNIQSQFIDIVKILKAKIAETEEQIQIKKNAKAEFSYNLSRNLLKTISNLSMEVMSLHQVTIKDNQINNDENTKFLKEVNGLIQSKLSSIQQFKEKLKSNEEAAASETFKKNKQTIQFDLQNQSKK</sequence>
<dbReference type="OrthoDB" id="299137at2759"/>
<evidence type="ECO:0008006" key="4">
    <source>
        <dbReference type="Google" id="ProtNLM"/>
    </source>
</evidence>
<evidence type="ECO:0000313" key="3">
    <source>
        <dbReference type="Proteomes" id="UP000689195"/>
    </source>
</evidence>
<dbReference type="AlphaFoldDB" id="A0A8S1TFE1"/>